<evidence type="ECO:0000256" key="1">
    <source>
        <dbReference type="ARBA" id="ARBA00006975"/>
    </source>
</evidence>
<keyword evidence="2" id="KW-0143">Chaperone</keyword>
<dbReference type="GO" id="GO:0005524">
    <property type="term" value="F:ATP binding"/>
    <property type="evidence" value="ECO:0007669"/>
    <property type="project" value="InterPro"/>
</dbReference>
<dbReference type="Gene3D" id="2.30.33.40">
    <property type="entry name" value="GroES chaperonin"/>
    <property type="match status" value="1"/>
</dbReference>
<comment type="similarity">
    <text evidence="1">Belongs to the GroES chaperonin family.</text>
</comment>
<dbReference type="Pfam" id="PF00166">
    <property type="entry name" value="Cpn10"/>
    <property type="match status" value="1"/>
</dbReference>
<dbReference type="Proteomes" id="UP000315842">
    <property type="component" value="Unassembled WGS sequence"/>
</dbReference>
<evidence type="ECO:0000313" key="5">
    <source>
        <dbReference type="Proteomes" id="UP000315842"/>
    </source>
</evidence>
<evidence type="ECO:0000256" key="3">
    <source>
        <dbReference type="SAM" id="MobiDB-lite"/>
    </source>
</evidence>
<dbReference type="GO" id="GO:0044183">
    <property type="term" value="F:protein folding chaperone"/>
    <property type="evidence" value="ECO:0007669"/>
    <property type="project" value="InterPro"/>
</dbReference>
<organism evidence="4 5">
    <name type="scientific">Cellulomonas uda</name>
    <dbReference type="NCBI Taxonomy" id="1714"/>
    <lineage>
        <taxon>Bacteria</taxon>
        <taxon>Bacillati</taxon>
        <taxon>Actinomycetota</taxon>
        <taxon>Actinomycetes</taxon>
        <taxon>Micrococcales</taxon>
        <taxon>Cellulomonadaceae</taxon>
        <taxon>Cellulomonas</taxon>
    </lineage>
</organism>
<dbReference type="EMBL" id="BJLP01000026">
    <property type="protein sequence ID" value="GEA81297.1"/>
    <property type="molecule type" value="Genomic_DNA"/>
</dbReference>
<keyword evidence="5" id="KW-1185">Reference proteome</keyword>
<proteinExistence type="inferred from homology"/>
<dbReference type="CDD" id="cd00320">
    <property type="entry name" value="cpn10"/>
    <property type="match status" value="1"/>
</dbReference>
<evidence type="ECO:0000313" key="4">
    <source>
        <dbReference type="EMBL" id="GEA81297.1"/>
    </source>
</evidence>
<dbReference type="InterPro" id="IPR037124">
    <property type="entry name" value="Chaperonin_GroES_sf"/>
</dbReference>
<dbReference type="SMART" id="SM00883">
    <property type="entry name" value="Cpn10"/>
    <property type="match status" value="1"/>
</dbReference>
<gene>
    <name evidence="4" type="ORF">CUD01_17410</name>
</gene>
<reference evidence="4 5" key="1">
    <citation type="submission" date="2019-06" db="EMBL/GenBank/DDBJ databases">
        <title>Whole genome shotgun sequence of Cellulomonas uda NBRC 3747.</title>
        <authorList>
            <person name="Hosoyama A."/>
            <person name="Uohara A."/>
            <person name="Ohji S."/>
            <person name="Ichikawa N."/>
        </authorList>
    </citation>
    <scope>NUCLEOTIDE SEQUENCE [LARGE SCALE GENOMIC DNA]</scope>
    <source>
        <strain evidence="4 5">NBRC 3747</strain>
    </source>
</reference>
<dbReference type="AlphaFoldDB" id="A0A4Y3KBC0"/>
<name>A0A4Y3KBC0_CELUD</name>
<sequence>MSTTPEPQPATTTSPTPSPGAGPLPIRMLNDRLLVELDDDAAERRSAAGIVIPATAAVGKRLAWARVRAVGQHVRQVEVQDRVLFDPEDRAEVELEGVTYVLLREKDVHAVAAPRATGEGTGLYL</sequence>
<evidence type="ECO:0000256" key="2">
    <source>
        <dbReference type="ARBA" id="ARBA00023186"/>
    </source>
</evidence>
<protein>
    <submittedName>
        <fullName evidence="4">10 kDa chaperonin</fullName>
    </submittedName>
</protein>
<dbReference type="InterPro" id="IPR020818">
    <property type="entry name" value="Chaperonin_GroES"/>
</dbReference>
<dbReference type="InterPro" id="IPR011032">
    <property type="entry name" value="GroES-like_sf"/>
</dbReference>
<feature type="region of interest" description="Disordered" evidence="3">
    <location>
        <begin position="1"/>
        <end position="25"/>
    </location>
</feature>
<accession>A0A4Y3KBC0</accession>
<feature type="compositionally biased region" description="Low complexity" evidence="3">
    <location>
        <begin position="1"/>
        <end position="15"/>
    </location>
</feature>
<comment type="caution">
    <text evidence="4">The sequence shown here is derived from an EMBL/GenBank/DDBJ whole genome shotgun (WGS) entry which is preliminary data.</text>
</comment>
<dbReference type="SUPFAM" id="SSF50129">
    <property type="entry name" value="GroES-like"/>
    <property type="match status" value="1"/>
</dbReference>